<evidence type="ECO:0000256" key="1">
    <source>
        <dbReference type="SAM" id="MobiDB-lite"/>
    </source>
</evidence>
<feature type="compositionally biased region" description="Low complexity" evidence="1">
    <location>
        <begin position="371"/>
        <end position="382"/>
    </location>
</feature>
<sequence length="559" mass="60956">MDRADEHCPPRLRPARQEVIMRKVCVHHVQTLGAQCPQIPPDSPRGRLHGQLQSPGIQQPQGFEPRHGGLFRAHLRAPAVHRHRHLMPRLPLRLGQQGHVLRGPTPERACQQVQDLHGLPSARQQRVVEGLKRMGLVLDTALALRVLGRIPPDGLCPLGLTHQHVEQLSHPLHIPRLEEETRPAMLDEGVQILQPARHHTAPRGHRLDVHHRIPLRVRGVDQDAQALVPGVHHLLFSWQYQAVSEPLAQRSHPLLILPLGQPHERRRPLGMLGQQGPDGLHEVTLALRRADPPHHPHAVTPSQPQLAPGLIAIRRGPEPSQVDPVVNDGRGQRDRLHPFARERHHRVRVPRQPAGIGTGLLRGVPGEDQLHPSAQQPQHQAHQHLVVAVRMPHQGLSPQSSPKLAPADSRQGGLQVRSDGSRLRPPRQFPDHRLHMSRDSRVPSVEVGMNHQGHGLTPACPSGEWALGPGASPCAPRCAGWRRRSGLPSPVPVSPAPRASLAVTTTPTPGGRAPPHPEPGCPPVPPAPARCPGSCPCADHRAPACPVPPAPGCSARPGS</sequence>
<feature type="region of interest" description="Disordered" evidence="1">
    <location>
        <begin position="353"/>
        <end position="382"/>
    </location>
</feature>
<dbReference type="Proteomes" id="UP000032702">
    <property type="component" value="Unassembled WGS sequence"/>
</dbReference>
<feature type="region of interest" description="Disordered" evidence="1">
    <location>
        <begin position="487"/>
        <end position="521"/>
    </location>
</feature>
<proteinExistence type="predicted"/>
<name>Q08WN9_STIAD</name>
<gene>
    <name evidence="2" type="ORF">STIAU_5464</name>
</gene>
<feature type="compositionally biased region" description="Low complexity" evidence="1">
    <location>
        <begin position="496"/>
        <end position="511"/>
    </location>
</feature>
<dbReference type="EMBL" id="AAMD01000099">
    <property type="protein sequence ID" value="EAU64902.1"/>
    <property type="molecule type" value="Genomic_DNA"/>
</dbReference>
<feature type="region of interest" description="Disordered" evidence="1">
    <location>
        <begin position="394"/>
        <end position="438"/>
    </location>
</feature>
<dbReference type="AlphaFoldDB" id="Q08WN9"/>
<evidence type="ECO:0000313" key="3">
    <source>
        <dbReference type="Proteomes" id="UP000032702"/>
    </source>
</evidence>
<organism evidence="2 3">
    <name type="scientific">Stigmatella aurantiaca (strain DW4/3-1)</name>
    <dbReference type="NCBI Taxonomy" id="378806"/>
    <lineage>
        <taxon>Bacteria</taxon>
        <taxon>Pseudomonadati</taxon>
        <taxon>Myxococcota</taxon>
        <taxon>Myxococcia</taxon>
        <taxon>Myxococcales</taxon>
        <taxon>Cystobacterineae</taxon>
        <taxon>Archangiaceae</taxon>
        <taxon>Stigmatella</taxon>
    </lineage>
</organism>
<protein>
    <submittedName>
        <fullName evidence="2">Uncharacterized protein</fullName>
    </submittedName>
</protein>
<reference evidence="2 3" key="1">
    <citation type="submission" date="2006-04" db="EMBL/GenBank/DDBJ databases">
        <authorList>
            <person name="Nierman W.C."/>
        </authorList>
    </citation>
    <scope>NUCLEOTIDE SEQUENCE [LARGE SCALE GENOMIC DNA]</scope>
    <source>
        <strain evidence="2 3">DW4/3-1</strain>
    </source>
</reference>
<evidence type="ECO:0000313" key="2">
    <source>
        <dbReference type="EMBL" id="EAU64902.1"/>
    </source>
</evidence>
<feature type="compositionally biased region" description="Basic and acidic residues" evidence="1">
    <location>
        <begin position="429"/>
        <end position="438"/>
    </location>
</feature>
<accession>Q08WN9</accession>
<comment type="caution">
    <text evidence="2">The sequence shown here is derived from an EMBL/GenBank/DDBJ whole genome shotgun (WGS) entry which is preliminary data.</text>
</comment>
<feature type="compositionally biased region" description="Pro residues" evidence="1">
    <location>
        <begin position="512"/>
        <end position="521"/>
    </location>
</feature>